<dbReference type="SUPFAM" id="SSF54001">
    <property type="entry name" value="Cysteine proteinases"/>
    <property type="match status" value="1"/>
</dbReference>
<keyword evidence="1 2" id="KW-0732">Signal</keyword>
<proteinExistence type="predicted"/>
<dbReference type="PANTHER" id="PTHR44103:SF1">
    <property type="entry name" value="PROPROTEIN CONVERTASE P"/>
    <property type="match status" value="1"/>
</dbReference>
<comment type="caution">
    <text evidence="3">The sequence shown here is derived from an EMBL/GenBank/DDBJ whole genome shotgun (WGS) entry which is preliminary data.</text>
</comment>
<sequence length="454" mass="49780">MRLRRMATLLALVATAVTLLGPIAGQAAPEPGTLVTDGGYAKQGKEPEPGLRMAANNPIARSEVMKRAETWLKARVPYSQTSWYANEYGSYRADCSGFTSMAWGMDNSYTTYSLQPFMHSIAKSELKPGDVLWKHNSDQQHIAIFVRWADGAQTQAVVWEEWDFGQVAEQRTWSASYTASYAAKRYNNIVEDSVGQTGSSFSGDAKTDVGFISADGNVKIWRNGRGFAENPWDADAVVASGFTDENAHFADLDGDGDKEIITVLPDGQVKAWRNGRGVTASPWDGEAIIASGFTNQSLHFADLDGDRKAEIITVLPDGQVKAWHNYHGFTNSPWDNEAIIASGFTNDSLHFADLNADGKAEIVTVLPDGQVKAWRNYWGFKANPWDNEAIIATGFTNQSLHFADLDGDGKAEIATVLPDGRAKAWHNYHGFANSPWDNEVIFATGFTNANLHLI</sequence>
<dbReference type="Gene3D" id="3.90.1720.10">
    <property type="entry name" value="endopeptidase domain like (from Nostoc punctiforme)"/>
    <property type="match status" value="1"/>
</dbReference>
<organism evidence="3 4">
    <name type="scientific">Lentzea sokolovensis</name>
    <dbReference type="NCBI Taxonomy" id="3095429"/>
    <lineage>
        <taxon>Bacteria</taxon>
        <taxon>Bacillati</taxon>
        <taxon>Actinomycetota</taxon>
        <taxon>Actinomycetes</taxon>
        <taxon>Pseudonocardiales</taxon>
        <taxon>Pseudonocardiaceae</taxon>
        <taxon>Lentzea</taxon>
    </lineage>
</organism>
<protein>
    <submittedName>
        <fullName evidence="3">FG-GAP-like repeat-containing protein</fullName>
    </submittedName>
</protein>
<evidence type="ECO:0000256" key="2">
    <source>
        <dbReference type="SAM" id="SignalP"/>
    </source>
</evidence>
<evidence type="ECO:0000256" key="1">
    <source>
        <dbReference type="ARBA" id="ARBA00022729"/>
    </source>
</evidence>
<dbReference type="InterPro" id="IPR028994">
    <property type="entry name" value="Integrin_alpha_N"/>
</dbReference>
<reference evidence="3 4" key="2">
    <citation type="submission" date="2023-11" db="EMBL/GenBank/DDBJ databases">
        <authorList>
            <person name="Lara A.C."/>
            <person name="Chronakova A."/>
        </authorList>
    </citation>
    <scope>NUCLEOTIDE SEQUENCE [LARGE SCALE GENOMIC DNA]</scope>
    <source>
        <strain evidence="3 4">BCCO 10_0061</strain>
    </source>
</reference>
<name>A0ABU4UZ03_9PSEU</name>
<evidence type="ECO:0000313" key="4">
    <source>
        <dbReference type="Proteomes" id="UP001285352"/>
    </source>
</evidence>
<dbReference type="RefSeq" id="WP_319976220.1">
    <property type="nucleotide sequence ID" value="NZ_JAXAVU010000009.1"/>
</dbReference>
<evidence type="ECO:0000313" key="3">
    <source>
        <dbReference type="EMBL" id="MDX8143973.1"/>
    </source>
</evidence>
<gene>
    <name evidence="3" type="ORF">SK854_17780</name>
</gene>
<dbReference type="InterPro" id="IPR013517">
    <property type="entry name" value="FG-GAP"/>
</dbReference>
<reference evidence="3 4" key="1">
    <citation type="submission" date="2023-11" db="EMBL/GenBank/DDBJ databases">
        <title>Lentzea sokolovensis, sp. nov., Lentzea kristufkii, sp. nov., and Lentzea miocenensis, sp. nov., rare actinobacteria from Sokolov Coal Basin, Miocene lacustrine sediment, Czech Republic.</title>
        <authorList>
            <person name="Lara A."/>
            <person name="Kotroba L."/>
            <person name="Nouioui I."/>
            <person name="Neumann-Schaal M."/>
            <person name="Mast Y."/>
            <person name="Chronakova A."/>
        </authorList>
    </citation>
    <scope>NUCLEOTIDE SEQUENCE [LARGE SCALE GENOMIC DNA]</scope>
    <source>
        <strain evidence="3 4">BCCO 10_0061</strain>
    </source>
</reference>
<dbReference type="EMBL" id="JAXAVU010000009">
    <property type="protein sequence ID" value="MDX8143973.1"/>
    <property type="molecule type" value="Genomic_DNA"/>
</dbReference>
<feature type="signal peptide" evidence="2">
    <location>
        <begin position="1"/>
        <end position="27"/>
    </location>
</feature>
<feature type="chain" id="PRO_5046944530" evidence="2">
    <location>
        <begin position="28"/>
        <end position="454"/>
    </location>
</feature>
<keyword evidence="4" id="KW-1185">Reference proteome</keyword>
<dbReference type="Proteomes" id="UP001285352">
    <property type="component" value="Unassembled WGS sequence"/>
</dbReference>
<dbReference type="SUPFAM" id="SSF69318">
    <property type="entry name" value="Integrin alpha N-terminal domain"/>
    <property type="match status" value="1"/>
</dbReference>
<dbReference type="PANTHER" id="PTHR44103">
    <property type="entry name" value="PROPROTEIN CONVERTASE P"/>
    <property type="match status" value="1"/>
</dbReference>
<dbReference type="InterPro" id="IPR038765">
    <property type="entry name" value="Papain-like_cys_pep_sf"/>
</dbReference>
<accession>A0ABU4UZ03</accession>
<dbReference type="Pfam" id="PF13517">
    <property type="entry name" value="FG-GAP_3"/>
    <property type="match status" value="2"/>
</dbReference>